<feature type="region of interest" description="Disordered" evidence="1">
    <location>
        <begin position="1"/>
        <end position="23"/>
    </location>
</feature>
<dbReference type="RefSeq" id="XP_016592075.1">
    <property type="nucleotide sequence ID" value="XM_016733461.1"/>
</dbReference>
<dbReference type="Proteomes" id="UP000033710">
    <property type="component" value="Unassembled WGS sequence"/>
</dbReference>
<accession>A0A0F2MJZ2</accession>
<proteinExistence type="predicted"/>
<name>A0A0F2MJZ2_SPOSC</name>
<dbReference type="GeneID" id="27668738"/>
<evidence type="ECO:0000313" key="2">
    <source>
        <dbReference type="EMBL" id="KJR89399.1"/>
    </source>
</evidence>
<comment type="caution">
    <text evidence="2">The sequence shown here is derived from an EMBL/GenBank/DDBJ whole genome shotgun (WGS) entry which is preliminary data.</text>
</comment>
<gene>
    <name evidence="2" type="ORF">SPSK_06764</name>
</gene>
<dbReference type="EMBL" id="AXCR01000001">
    <property type="protein sequence ID" value="KJR89399.1"/>
    <property type="molecule type" value="Genomic_DNA"/>
</dbReference>
<organism evidence="2 3">
    <name type="scientific">Sporothrix schenckii 1099-18</name>
    <dbReference type="NCBI Taxonomy" id="1397361"/>
    <lineage>
        <taxon>Eukaryota</taxon>
        <taxon>Fungi</taxon>
        <taxon>Dikarya</taxon>
        <taxon>Ascomycota</taxon>
        <taxon>Pezizomycotina</taxon>
        <taxon>Sordariomycetes</taxon>
        <taxon>Sordariomycetidae</taxon>
        <taxon>Ophiostomatales</taxon>
        <taxon>Ophiostomataceae</taxon>
        <taxon>Sporothrix</taxon>
    </lineage>
</organism>
<reference evidence="2 3" key="1">
    <citation type="journal article" date="2014" name="BMC Genomics">
        <title>Comparative genomics of the major fungal agents of human and animal Sporotrichosis: Sporothrix schenckii and Sporothrix brasiliensis.</title>
        <authorList>
            <person name="Teixeira M.M."/>
            <person name="de Almeida L.G."/>
            <person name="Kubitschek-Barreira P."/>
            <person name="Alves F.L."/>
            <person name="Kioshima E.S."/>
            <person name="Abadio A.K."/>
            <person name="Fernandes L."/>
            <person name="Derengowski L.S."/>
            <person name="Ferreira K.S."/>
            <person name="Souza R.C."/>
            <person name="Ruiz J.C."/>
            <person name="de Andrade N.C."/>
            <person name="Paes H.C."/>
            <person name="Nicola A.M."/>
            <person name="Albuquerque P."/>
            <person name="Gerber A.L."/>
            <person name="Martins V.P."/>
            <person name="Peconick L.D."/>
            <person name="Neto A.V."/>
            <person name="Chaucanez C.B."/>
            <person name="Silva P.A."/>
            <person name="Cunha O.L."/>
            <person name="de Oliveira F.F."/>
            <person name="dos Santos T.C."/>
            <person name="Barros A.L."/>
            <person name="Soares M.A."/>
            <person name="de Oliveira L.M."/>
            <person name="Marini M.M."/>
            <person name="Villalobos-Duno H."/>
            <person name="Cunha M.M."/>
            <person name="de Hoog S."/>
            <person name="da Silveira J.F."/>
            <person name="Henrissat B."/>
            <person name="Nino-Vega G.A."/>
            <person name="Cisalpino P.S."/>
            <person name="Mora-Montes H.M."/>
            <person name="Almeida S.R."/>
            <person name="Stajich J.E."/>
            <person name="Lopes-Bezerra L.M."/>
            <person name="Vasconcelos A.T."/>
            <person name="Felipe M.S."/>
        </authorList>
    </citation>
    <scope>NUCLEOTIDE SEQUENCE [LARGE SCALE GENOMIC DNA]</scope>
    <source>
        <strain evidence="2 3">1099-18</strain>
    </source>
</reference>
<reference evidence="2 3" key="2">
    <citation type="journal article" date="2015" name="Eukaryot. Cell">
        <title>Asexual propagation of a virulent clone complex in a human and feline outbreak of sporotrichosis.</title>
        <authorList>
            <person name="Teixeira Mde M."/>
            <person name="Rodrigues A.M."/>
            <person name="Tsui C.K."/>
            <person name="de Almeida L.G."/>
            <person name="Van Diepeningen A.D."/>
            <person name="van den Ende B.G."/>
            <person name="Fernandes G.F."/>
            <person name="Kano R."/>
            <person name="Hamelin R.C."/>
            <person name="Lopes-Bezerra L.M."/>
            <person name="Vasconcelos A.T."/>
            <person name="de Hoog S."/>
            <person name="de Camargo Z.P."/>
            <person name="Felipe M.S."/>
        </authorList>
    </citation>
    <scope>NUCLEOTIDE SEQUENCE [LARGE SCALE GENOMIC DNA]</scope>
    <source>
        <strain evidence="2 3">1099-18</strain>
    </source>
</reference>
<feature type="compositionally biased region" description="Polar residues" evidence="1">
    <location>
        <begin position="1"/>
        <end position="18"/>
    </location>
</feature>
<protein>
    <submittedName>
        <fullName evidence="2">Uncharacterized protein</fullName>
    </submittedName>
</protein>
<evidence type="ECO:0000313" key="3">
    <source>
        <dbReference type="Proteomes" id="UP000033710"/>
    </source>
</evidence>
<dbReference type="KEGG" id="ssck:SPSK_06764"/>
<dbReference type="AlphaFoldDB" id="A0A0F2MJZ2"/>
<dbReference type="VEuPathDB" id="FungiDB:SPSK_06764"/>
<evidence type="ECO:0000256" key="1">
    <source>
        <dbReference type="SAM" id="MobiDB-lite"/>
    </source>
</evidence>
<sequence length="87" mass="10041">MTTSTVQEGARQSRSPIQGWTGGPMHRFEHVDCCFEPSRVNTSLVGEPSSVFRFSEHLPRIINRWREMAMDLQGWNLGRARRLVKRA</sequence>